<dbReference type="InterPro" id="IPR029058">
    <property type="entry name" value="AB_hydrolase_fold"/>
</dbReference>
<dbReference type="GO" id="GO:0004672">
    <property type="term" value="F:protein kinase activity"/>
    <property type="evidence" value="ECO:0007669"/>
    <property type="project" value="InterPro"/>
</dbReference>
<name>A0A439DEZ2_9PEZI</name>
<dbReference type="InterPro" id="IPR011009">
    <property type="entry name" value="Kinase-like_dom_sf"/>
</dbReference>
<dbReference type="SUPFAM" id="SSF56112">
    <property type="entry name" value="Protein kinase-like (PK-like)"/>
    <property type="match status" value="1"/>
</dbReference>
<gene>
    <name evidence="2" type="ORF">EKO27_g2104</name>
</gene>
<feature type="domain" description="Protein kinase" evidence="1">
    <location>
        <begin position="459"/>
        <end position="797"/>
    </location>
</feature>
<dbReference type="Gene3D" id="3.40.50.1820">
    <property type="entry name" value="alpha/beta hydrolase"/>
    <property type="match status" value="1"/>
</dbReference>
<dbReference type="PANTHER" id="PTHR37542">
    <property type="entry name" value="HELO DOMAIN-CONTAINING PROTEIN-RELATED"/>
    <property type="match status" value="1"/>
</dbReference>
<dbReference type="Gene3D" id="1.10.510.10">
    <property type="entry name" value="Transferase(Phosphotransferase) domain 1"/>
    <property type="match status" value="1"/>
</dbReference>
<dbReference type="SUPFAM" id="SSF53474">
    <property type="entry name" value="alpha/beta-Hydrolases"/>
    <property type="match status" value="1"/>
</dbReference>
<accession>A0A439DEZ2</accession>
<dbReference type="InterPro" id="IPR000719">
    <property type="entry name" value="Prot_kinase_dom"/>
</dbReference>
<dbReference type="PANTHER" id="PTHR37542:SF3">
    <property type="entry name" value="PRION-INHIBITION AND PROPAGATION HELO DOMAIN-CONTAINING PROTEIN"/>
    <property type="match status" value="1"/>
</dbReference>
<comment type="caution">
    <text evidence="2">The sequence shown here is derived from an EMBL/GenBank/DDBJ whole genome shotgun (WGS) entry which is preliminary data.</text>
</comment>
<keyword evidence="3" id="KW-1185">Reference proteome</keyword>
<evidence type="ECO:0000259" key="1">
    <source>
        <dbReference type="PROSITE" id="PS50011"/>
    </source>
</evidence>
<dbReference type="PROSITE" id="PS50011">
    <property type="entry name" value="PROTEIN_KINASE_DOM"/>
    <property type="match status" value="1"/>
</dbReference>
<sequence length="797" mass="89677">MPTSAEARKLGLHQVFPDPRDVVKSGKQDIDIIAIHGLDTHSPKTWIAWKEDGKPGSGDVHWLRDEHMLPSVIQNARIFTYDWNANYDVDAETQSLRGHADNLLNKLRNARNKVGNKTRPIVFVASCFGGILLAKALNQASSNHSKYRDILDSTSGIVFLGTPFYGTHSGFTSAVELRYAVAQSQGAEVSRELHRYLVREPDSEFIRSFCELIQNTRKRIICFYETRRTNFSAVISKMSDNFKSGLDAENMGILVPESSARLAGHDIRSLSVRHAMLNKYGNADDESFKDVSSAIKELVDAAQEEVISKISLAGDPIGSEVAKWLRASNLGSQYDGNIDALIFKARMLEKLRDKTKRDTSSILARLLPKAQQDLEESLLGLDIAVDSAASAARIPTGNIALTHHFARNMINDITDKVQRVCQSAQDGVLLGLTDDPDDLINDDVIGTIEARSAMNLRQTIMDTSIGTNESSNEFELPRNQVVYKRNPEEGELARFRYGDLKGELVIVESFEYSPQQGSNDIPPRTLTIVKRMVERLSHPQRTSNYILYCRGYTQDRYNKRIGMVFSLGKMSTITKPPVALYDVYTKVKRVPLGLRFHVAYSLADAMKGLHQVGWVHEELKSKNILLLPEKQSAMSTATIGSSTGGYAGLDFKNLYLFGFRWSRPEEAETDLRTDYSPDNNLYRHPDRWGNPVPFVKAYDVYSLGVVLFEIAYWRPISRICSRPDENQTLDSKHYMNEMLKMVAGPDLPHLVGQPFARVIEVCLTFRDKTKNLDPYSTHKTFKVEILEVLERLQAANT</sequence>
<protein>
    <recommendedName>
        <fullName evidence="1">Protein kinase domain-containing protein</fullName>
    </recommendedName>
</protein>
<dbReference type="GO" id="GO:0005524">
    <property type="term" value="F:ATP binding"/>
    <property type="evidence" value="ECO:0007669"/>
    <property type="project" value="InterPro"/>
</dbReference>
<reference evidence="2 3" key="1">
    <citation type="submission" date="2018-12" db="EMBL/GenBank/DDBJ databases">
        <title>Draft genome sequence of Xylaria grammica IHI A82.</title>
        <authorList>
            <person name="Buettner E."/>
            <person name="Kellner H."/>
        </authorList>
    </citation>
    <scope>NUCLEOTIDE SEQUENCE [LARGE SCALE GENOMIC DNA]</scope>
    <source>
        <strain evidence="2 3">IHI A82</strain>
    </source>
</reference>
<evidence type="ECO:0000313" key="3">
    <source>
        <dbReference type="Proteomes" id="UP000286045"/>
    </source>
</evidence>
<proteinExistence type="predicted"/>
<dbReference type="Proteomes" id="UP000286045">
    <property type="component" value="Unassembled WGS sequence"/>
</dbReference>
<dbReference type="EMBL" id="RYZI01000037">
    <property type="protein sequence ID" value="RWA12977.1"/>
    <property type="molecule type" value="Genomic_DNA"/>
</dbReference>
<dbReference type="AlphaFoldDB" id="A0A439DEZ2"/>
<organism evidence="2 3">
    <name type="scientific">Xylaria grammica</name>
    <dbReference type="NCBI Taxonomy" id="363999"/>
    <lineage>
        <taxon>Eukaryota</taxon>
        <taxon>Fungi</taxon>
        <taxon>Dikarya</taxon>
        <taxon>Ascomycota</taxon>
        <taxon>Pezizomycotina</taxon>
        <taxon>Sordariomycetes</taxon>
        <taxon>Xylariomycetidae</taxon>
        <taxon>Xylariales</taxon>
        <taxon>Xylariaceae</taxon>
        <taxon>Xylaria</taxon>
    </lineage>
</organism>
<evidence type="ECO:0000313" key="2">
    <source>
        <dbReference type="EMBL" id="RWA12977.1"/>
    </source>
</evidence>